<keyword evidence="3" id="KW-1185">Reference proteome</keyword>
<dbReference type="Gene3D" id="3.10.290.10">
    <property type="entry name" value="RNA-binding S4 domain"/>
    <property type="match status" value="1"/>
</dbReference>
<dbReference type="RefSeq" id="WP_136083317.1">
    <property type="nucleotide sequence ID" value="NZ_CAAHFG010000005.1"/>
</dbReference>
<organism evidence="2 3">
    <name type="scientific">Pontiella desulfatans</name>
    <dbReference type="NCBI Taxonomy" id="2750659"/>
    <lineage>
        <taxon>Bacteria</taxon>
        <taxon>Pseudomonadati</taxon>
        <taxon>Kiritimatiellota</taxon>
        <taxon>Kiritimatiellia</taxon>
        <taxon>Kiritimatiellales</taxon>
        <taxon>Pontiellaceae</taxon>
        <taxon>Pontiella</taxon>
    </lineage>
</organism>
<gene>
    <name evidence="2" type="ORF">PDESU_06454</name>
</gene>
<evidence type="ECO:0000256" key="1">
    <source>
        <dbReference type="PROSITE-ProRule" id="PRU00182"/>
    </source>
</evidence>
<dbReference type="SUPFAM" id="SSF55174">
    <property type="entry name" value="Alpha-L RNA-binding motif"/>
    <property type="match status" value="1"/>
</dbReference>
<dbReference type="AlphaFoldDB" id="A0A6C2UCD0"/>
<dbReference type="InterPro" id="IPR036986">
    <property type="entry name" value="S4_RNA-bd_sf"/>
</dbReference>
<accession>A0A6C2UCD0</accession>
<evidence type="ECO:0000313" key="2">
    <source>
        <dbReference type="EMBL" id="VGO17852.1"/>
    </source>
</evidence>
<dbReference type="GO" id="GO:0003723">
    <property type="term" value="F:RNA binding"/>
    <property type="evidence" value="ECO:0007669"/>
    <property type="project" value="UniProtKB-KW"/>
</dbReference>
<proteinExistence type="predicted"/>
<dbReference type="Proteomes" id="UP000366872">
    <property type="component" value="Unassembled WGS sequence"/>
</dbReference>
<dbReference type="CDD" id="cd00165">
    <property type="entry name" value="S4"/>
    <property type="match status" value="1"/>
</dbReference>
<evidence type="ECO:0000313" key="3">
    <source>
        <dbReference type="Proteomes" id="UP000366872"/>
    </source>
</evidence>
<name>A0A6C2UCD0_PONDE</name>
<protein>
    <submittedName>
        <fullName evidence="2">Uncharacterized protein</fullName>
    </submittedName>
</protein>
<dbReference type="Pfam" id="PF13275">
    <property type="entry name" value="S4_2"/>
    <property type="match status" value="1"/>
</dbReference>
<dbReference type="EMBL" id="CAAHFG010000005">
    <property type="protein sequence ID" value="VGO17852.1"/>
    <property type="molecule type" value="Genomic_DNA"/>
</dbReference>
<sequence length="71" mass="7588">MDFPLTGEYIELCKLLKAANLVMSGGEGKEVVAQGLVTVDGELETRKRRKIRAGMSVGFAGETISVKTAES</sequence>
<dbReference type="PROSITE" id="PS50889">
    <property type="entry name" value="S4"/>
    <property type="match status" value="1"/>
</dbReference>
<keyword evidence="1" id="KW-0694">RNA-binding</keyword>
<reference evidence="2 3" key="1">
    <citation type="submission" date="2019-04" db="EMBL/GenBank/DDBJ databases">
        <authorList>
            <person name="Van Vliet M D."/>
        </authorList>
    </citation>
    <scope>NUCLEOTIDE SEQUENCE [LARGE SCALE GENOMIC DNA]</scope>
    <source>
        <strain evidence="2 3">F1</strain>
    </source>
</reference>